<keyword evidence="1" id="KW-1133">Transmembrane helix</keyword>
<dbReference type="AlphaFoldDB" id="A0A2M3ZTR5"/>
<keyword evidence="1" id="KW-0812">Transmembrane</keyword>
<evidence type="ECO:0000313" key="2">
    <source>
        <dbReference type="EMBL" id="MBW31941.1"/>
    </source>
</evidence>
<sequence length="112" mass="12084">MLIVAISLTTTIAPAVGPAALAITALAFSMSADRLMVAIRCSLAFLVTVEMTEFASSLLRTAAHTSRYDFPLAGTIRTMSFRGLRFRVAFFPSAVCCCLAFCSFCSLCWRLA</sequence>
<organism evidence="2">
    <name type="scientific">Anopheles braziliensis</name>
    <dbReference type="NCBI Taxonomy" id="58242"/>
    <lineage>
        <taxon>Eukaryota</taxon>
        <taxon>Metazoa</taxon>
        <taxon>Ecdysozoa</taxon>
        <taxon>Arthropoda</taxon>
        <taxon>Hexapoda</taxon>
        <taxon>Insecta</taxon>
        <taxon>Pterygota</taxon>
        <taxon>Neoptera</taxon>
        <taxon>Endopterygota</taxon>
        <taxon>Diptera</taxon>
        <taxon>Nematocera</taxon>
        <taxon>Culicoidea</taxon>
        <taxon>Culicidae</taxon>
        <taxon>Anophelinae</taxon>
        <taxon>Anopheles</taxon>
    </lineage>
</organism>
<accession>A0A2M3ZTR5</accession>
<proteinExistence type="predicted"/>
<protein>
    <submittedName>
        <fullName evidence="2">Putative secreted peptide</fullName>
    </submittedName>
</protein>
<dbReference type="EMBL" id="GGFM01011190">
    <property type="protein sequence ID" value="MBW31941.1"/>
    <property type="molecule type" value="Transcribed_RNA"/>
</dbReference>
<feature type="transmembrane region" description="Helical" evidence="1">
    <location>
        <begin position="89"/>
        <end position="109"/>
    </location>
</feature>
<reference evidence="2" key="1">
    <citation type="submission" date="2018-01" db="EMBL/GenBank/DDBJ databases">
        <title>An insight into the sialome of Amazonian anophelines.</title>
        <authorList>
            <person name="Ribeiro J.M."/>
            <person name="Scarpassa V."/>
            <person name="Calvo E."/>
        </authorList>
    </citation>
    <scope>NUCLEOTIDE SEQUENCE</scope>
    <source>
        <tissue evidence="2">Salivary glands</tissue>
    </source>
</reference>
<keyword evidence="1" id="KW-0472">Membrane</keyword>
<evidence type="ECO:0000256" key="1">
    <source>
        <dbReference type="SAM" id="Phobius"/>
    </source>
</evidence>
<name>A0A2M3ZTR5_9DIPT</name>